<gene>
    <name evidence="3" type="ORF">FA046_03040</name>
</gene>
<dbReference type="AlphaFoldDB" id="A0A4U1C4A3"/>
<sequence>MTFKSKKDPLFLTIVFGVIFLIVGVSVLAIIDKGLNLSNTIFHVIDLMVIALLLWIFYGTYYQLSATHLKYFCGPIKGKIEISSIKEINKNLTMWVGFKPATSRNGLIIKYNKYDEIYISPINNDDFIAEMLKLNPSISIK</sequence>
<accession>A0A4U1C4A3</accession>
<keyword evidence="1" id="KW-0472">Membrane</keyword>
<dbReference type="Pfam" id="PF06713">
    <property type="entry name" value="bPH_4"/>
    <property type="match status" value="1"/>
</dbReference>
<dbReference type="RefSeq" id="WP_136824879.1">
    <property type="nucleotide sequence ID" value="NZ_SWBP01000001.1"/>
</dbReference>
<evidence type="ECO:0000259" key="2">
    <source>
        <dbReference type="Pfam" id="PF06713"/>
    </source>
</evidence>
<evidence type="ECO:0000313" key="4">
    <source>
        <dbReference type="Proteomes" id="UP000308181"/>
    </source>
</evidence>
<keyword evidence="1" id="KW-0812">Transmembrane</keyword>
<reference evidence="3 4" key="1">
    <citation type="submission" date="2019-04" db="EMBL/GenBank/DDBJ databases">
        <title>Pedobacter sp. AR-3-17 sp. nov., isolated from Arctic soil.</title>
        <authorList>
            <person name="Dahal R.H."/>
            <person name="Kim D.-U."/>
        </authorList>
    </citation>
    <scope>NUCLEOTIDE SEQUENCE [LARGE SCALE GENOMIC DNA]</scope>
    <source>
        <strain evidence="3 4">AR-3-17</strain>
    </source>
</reference>
<feature type="transmembrane region" description="Helical" evidence="1">
    <location>
        <begin position="37"/>
        <end position="58"/>
    </location>
</feature>
<organism evidence="3 4">
    <name type="scientific">Pedobacter cryophilus</name>
    <dbReference type="NCBI Taxonomy" id="2571271"/>
    <lineage>
        <taxon>Bacteria</taxon>
        <taxon>Pseudomonadati</taxon>
        <taxon>Bacteroidota</taxon>
        <taxon>Sphingobacteriia</taxon>
        <taxon>Sphingobacteriales</taxon>
        <taxon>Sphingobacteriaceae</taxon>
        <taxon>Pedobacter</taxon>
    </lineage>
</organism>
<comment type="caution">
    <text evidence="3">The sequence shown here is derived from an EMBL/GenBank/DDBJ whole genome shotgun (WGS) entry which is preliminary data.</text>
</comment>
<feature type="transmembrane region" description="Helical" evidence="1">
    <location>
        <begin position="12"/>
        <end position="31"/>
    </location>
</feature>
<name>A0A4U1C4A3_9SPHI</name>
<dbReference type="Proteomes" id="UP000308181">
    <property type="component" value="Unassembled WGS sequence"/>
</dbReference>
<feature type="domain" description="Uncharacterized protein YyaB-like PH" evidence="2">
    <location>
        <begin position="60"/>
        <end position="135"/>
    </location>
</feature>
<dbReference type="InterPro" id="IPR009589">
    <property type="entry name" value="PH_YyaB-like"/>
</dbReference>
<evidence type="ECO:0000313" key="3">
    <source>
        <dbReference type="EMBL" id="TKC00670.1"/>
    </source>
</evidence>
<dbReference type="GO" id="GO:0030153">
    <property type="term" value="P:bacteriocin immunity"/>
    <property type="evidence" value="ECO:0007669"/>
    <property type="project" value="InterPro"/>
</dbReference>
<protein>
    <recommendedName>
        <fullName evidence="2">Uncharacterized protein YyaB-like PH domain-containing protein</fullName>
    </recommendedName>
</protein>
<dbReference type="OrthoDB" id="1437824at2"/>
<dbReference type="EMBL" id="SWBP01000001">
    <property type="protein sequence ID" value="TKC00670.1"/>
    <property type="molecule type" value="Genomic_DNA"/>
</dbReference>
<evidence type="ECO:0000256" key="1">
    <source>
        <dbReference type="SAM" id="Phobius"/>
    </source>
</evidence>
<proteinExistence type="predicted"/>
<keyword evidence="1" id="KW-1133">Transmembrane helix</keyword>
<keyword evidence="4" id="KW-1185">Reference proteome</keyword>